<keyword evidence="1" id="KW-0472">Membrane</keyword>
<comment type="caution">
    <text evidence="3">The sequence shown here is derived from an EMBL/GenBank/DDBJ whole genome shotgun (WGS) entry which is preliminary data.</text>
</comment>
<dbReference type="AlphaFoldDB" id="A0A225NEG1"/>
<keyword evidence="1" id="KW-0812">Transmembrane</keyword>
<dbReference type="RefSeq" id="WP_088651531.1">
    <property type="nucleotide sequence ID" value="NZ_AQQR01000010.1"/>
</dbReference>
<proteinExistence type="predicted"/>
<name>A0A225NEG1_9RHOB</name>
<feature type="chain" id="PRO_5012895019" description="Transmembrane protein" evidence="2">
    <location>
        <begin position="21"/>
        <end position="256"/>
    </location>
</feature>
<dbReference type="Proteomes" id="UP000215377">
    <property type="component" value="Unassembled WGS sequence"/>
</dbReference>
<dbReference type="EMBL" id="AQQR01000010">
    <property type="protein sequence ID" value="OWU70977.1"/>
    <property type="molecule type" value="Genomic_DNA"/>
</dbReference>
<gene>
    <name evidence="3" type="ORF">ATO3_19235</name>
</gene>
<keyword evidence="2" id="KW-0732">Signal</keyword>
<feature type="transmembrane region" description="Helical" evidence="1">
    <location>
        <begin position="235"/>
        <end position="254"/>
    </location>
</feature>
<evidence type="ECO:0000256" key="1">
    <source>
        <dbReference type="SAM" id="Phobius"/>
    </source>
</evidence>
<reference evidence="3 4" key="1">
    <citation type="submission" date="2013-04" db="EMBL/GenBank/DDBJ databases">
        <title>Oceanicola sp. 22II1-22F33 Genome Sequencing.</title>
        <authorList>
            <person name="Lai Q."/>
            <person name="Li G."/>
            <person name="Shao Z."/>
        </authorList>
    </citation>
    <scope>NUCLEOTIDE SEQUENCE [LARGE SCALE GENOMIC DNA]</scope>
    <source>
        <strain evidence="3 4">22II1-22F33</strain>
    </source>
</reference>
<keyword evidence="1" id="KW-1133">Transmembrane helix</keyword>
<dbReference type="OrthoDB" id="9815212at2"/>
<feature type="signal peptide" evidence="2">
    <location>
        <begin position="1"/>
        <end position="20"/>
    </location>
</feature>
<keyword evidence="4" id="KW-1185">Reference proteome</keyword>
<organism evidence="3 4">
    <name type="scientific">Marinibacterium profundimaris</name>
    <dbReference type="NCBI Taxonomy" id="1679460"/>
    <lineage>
        <taxon>Bacteria</taxon>
        <taxon>Pseudomonadati</taxon>
        <taxon>Pseudomonadota</taxon>
        <taxon>Alphaproteobacteria</taxon>
        <taxon>Rhodobacterales</taxon>
        <taxon>Paracoccaceae</taxon>
        <taxon>Marinibacterium</taxon>
    </lineage>
</organism>
<protein>
    <recommendedName>
        <fullName evidence="5">Transmembrane protein</fullName>
    </recommendedName>
</protein>
<evidence type="ECO:0008006" key="5">
    <source>
        <dbReference type="Google" id="ProtNLM"/>
    </source>
</evidence>
<accession>A0A225NEG1</accession>
<evidence type="ECO:0000313" key="3">
    <source>
        <dbReference type="EMBL" id="OWU70977.1"/>
    </source>
</evidence>
<dbReference type="Pfam" id="PF09608">
    <property type="entry name" value="Alph_Pro_TM"/>
    <property type="match status" value="1"/>
</dbReference>
<evidence type="ECO:0000313" key="4">
    <source>
        <dbReference type="Proteomes" id="UP000215377"/>
    </source>
</evidence>
<dbReference type="InterPro" id="IPR019088">
    <property type="entry name" value="CHP02186-rel_TM"/>
</dbReference>
<evidence type="ECO:0000256" key="2">
    <source>
        <dbReference type="SAM" id="SignalP"/>
    </source>
</evidence>
<sequence length="256" mass="27834">MTRWAAVLAKALLLVAAMTAAPHSRGHAETLSLAISDPVIRLNPNYAGAPIALFGRFDETSPDATYDVSVTVVGPARARVVNQVGRNAVGMVVTTRRVYYDRLPTLAHLITNRPLDRFADDQTARRLSLRPVDLIEDARLGTDPDGEAFDRALLRDLVQRNEYGVDGHGATFISPGFFSARLQLPSSILSGPYLARVVLFRDGEVVDTAEQAFVVQVAGLGSRLTQMARRAPQHYAALVVFVALATGWLGGVIFRR</sequence>